<dbReference type="SUPFAM" id="SSF56349">
    <property type="entry name" value="DNA breaking-rejoining enzymes"/>
    <property type="match status" value="1"/>
</dbReference>
<evidence type="ECO:0000256" key="4">
    <source>
        <dbReference type="PROSITE-ProRule" id="PRU01248"/>
    </source>
</evidence>
<protein>
    <submittedName>
        <fullName evidence="7">Tyrosine-type recombinase/integrase</fullName>
    </submittedName>
</protein>
<proteinExistence type="predicted"/>
<dbReference type="InterPro" id="IPR011010">
    <property type="entry name" value="DNA_brk_join_enz"/>
</dbReference>
<dbReference type="Pfam" id="PF00589">
    <property type="entry name" value="Phage_integrase"/>
    <property type="match status" value="1"/>
</dbReference>
<dbReference type="RefSeq" id="WP_194510020.1">
    <property type="nucleotide sequence ID" value="NZ_JADILU010000017.1"/>
</dbReference>
<evidence type="ECO:0000313" key="7">
    <source>
        <dbReference type="EMBL" id="MFD2917137.1"/>
    </source>
</evidence>
<dbReference type="InterPro" id="IPR010998">
    <property type="entry name" value="Integrase_recombinase_N"/>
</dbReference>
<dbReference type="PROSITE" id="PS51900">
    <property type="entry name" value="CB"/>
    <property type="match status" value="1"/>
</dbReference>
<organism evidence="7 8">
    <name type="scientific">Psychroserpens luteus</name>
    <dbReference type="NCBI Taxonomy" id="1434066"/>
    <lineage>
        <taxon>Bacteria</taxon>
        <taxon>Pseudomonadati</taxon>
        <taxon>Bacteroidota</taxon>
        <taxon>Flavobacteriia</taxon>
        <taxon>Flavobacteriales</taxon>
        <taxon>Flavobacteriaceae</taxon>
        <taxon>Psychroserpens</taxon>
    </lineage>
</organism>
<evidence type="ECO:0000313" key="8">
    <source>
        <dbReference type="Proteomes" id="UP001597548"/>
    </source>
</evidence>
<dbReference type="Gene3D" id="1.10.443.10">
    <property type="entry name" value="Intergrase catalytic core"/>
    <property type="match status" value="1"/>
</dbReference>
<name>A0ABW5ZW42_9FLAO</name>
<comment type="caution">
    <text evidence="7">The sequence shown here is derived from an EMBL/GenBank/DDBJ whole genome shotgun (WGS) entry which is preliminary data.</text>
</comment>
<feature type="domain" description="Tyr recombinase" evidence="5">
    <location>
        <begin position="260"/>
        <end position="446"/>
    </location>
</feature>
<sequence length="450" mass="52603">MTSAHSFLLQVHDSVHSFNMKSKFSEPKIFTGGVDISKWSKLTKKQQEVALKKDWYVYYSFRNPETNKLNRQINIKGNCNSYSTKSHRLKILKPIQRQLHNILEAGFNPYSDDNSQVKDVLVGKVPSIDTIPETTQVKSILLVTEVKKDNNELSIDDSVKLVLKIKQKVLNENSYPKFKSRINRFFKWLQENDYDGNDSILSIKKKTVIQYLNSVLQGTSARNRNNARIDIGSFFQTLEDNDVISENFIKKINILKSVPKRNKTYKPQQQKDIYKYMEQHDPILLLFVKFISYNFLRPIEVCRLRIEDVDLIDKKLYVKAKNKAVKIKIIPNILISSIPNLSDRNDKDFIFTPTEIGGAWDISEANKRDYFTKRFKKVKDYFKLGVDYGLYSFRHTFITMLYREFAKGMSPYEVKSKLMLITGHNTMEALEKYLRDIDAALPDDYSKFLK</sequence>
<evidence type="ECO:0000256" key="1">
    <source>
        <dbReference type="ARBA" id="ARBA00022908"/>
    </source>
</evidence>
<dbReference type="PROSITE" id="PS51898">
    <property type="entry name" value="TYR_RECOMBINASE"/>
    <property type="match status" value="1"/>
</dbReference>
<dbReference type="EMBL" id="JBHUOS010000012">
    <property type="protein sequence ID" value="MFD2917137.1"/>
    <property type="molecule type" value="Genomic_DNA"/>
</dbReference>
<dbReference type="CDD" id="cd00397">
    <property type="entry name" value="DNA_BRE_C"/>
    <property type="match status" value="1"/>
</dbReference>
<evidence type="ECO:0000259" key="5">
    <source>
        <dbReference type="PROSITE" id="PS51898"/>
    </source>
</evidence>
<keyword evidence="2 4" id="KW-0238">DNA-binding</keyword>
<keyword evidence="3" id="KW-0233">DNA recombination</keyword>
<feature type="domain" description="Core-binding (CB)" evidence="6">
    <location>
        <begin position="153"/>
        <end position="239"/>
    </location>
</feature>
<keyword evidence="8" id="KW-1185">Reference proteome</keyword>
<dbReference type="InterPro" id="IPR044068">
    <property type="entry name" value="CB"/>
</dbReference>
<gene>
    <name evidence="7" type="ORF">ACFS29_15905</name>
</gene>
<keyword evidence="1" id="KW-0229">DNA integration</keyword>
<evidence type="ECO:0000256" key="2">
    <source>
        <dbReference type="ARBA" id="ARBA00023125"/>
    </source>
</evidence>
<evidence type="ECO:0000259" key="6">
    <source>
        <dbReference type="PROSITE" id="PS51900"/>
    </source>
</evidence>
<reference evidence="8" key="1">
    <citation type="journal article" date="2019" name="Int. J. Syst. Evol. Microbiol.">
        <title>The Global Catalogue of Microorganisms (GCM) 10K type strain sequencing project: providing services to taxonomists for standard genome sequencing and annotation.</title>
        <authorList>
            <consortium name="The Broad Institute Genomics Platform"/>
            <consortium name="The Broad Institute Genome Sequencing Center for Infectious Disease"/>
            <person name="Wu L."/>
            <person name="Ma J."/>
        </authorList>
    </citation>
    <scope>NUCLEOTIDE SEQUENCE [LARGE SCALE GENOMIC DNA]</scope>
    <source>
        <strain evidence="8">KCTC 32514</strain>
    </source>
</reference>
<dbReference type="InterPro" id="IPR002104">
    <property type="entry name" value="Integrase_catalytic"/>
</dbReference>
<accession>A0ABW5ZW42</accession>
<evidence type="ECO:0000256" key="3">
    <source>
        <dbReference type="ARBA" id="ARBA00023172"/>
    </source>
</evidence>
<dbReference type="InterPro" id="IPR013762">
    <property type="entry name" value="Integrase-like_cat_sf"/>
</dbReference>
<dbReference type="Gene3D" id="1.10.150.130">
    <property type="match status" value="1"/>
</dbReference>
<dbReference type="Proteomes" id="UP001597548">
    <property type="component" value="Unassembled WGS sequence"/>
</dbReference>